<proteinExistence type="predicted"/>
<organism evidence="2 3">
    <name type="scientific">Blastococcus deserti</name>
    <dbReference type="NCBI Taxonomy" id="2259033"/>
    <lineage>
        <taxon>Bacteria</taxon>
        <taxon>Bacillati</taxon>
        <taxon>Actinomycetota</taxon>
        <taxon>Actinomycetes</taxon>
        <taxon>Geodermatophilales</taxon>
        <taxon>Geodermatophilaceae</taxon>
        <taxon>Blastococcus</taxon>
    </lineage>
</organism>
<evidence type="ECO:0000313" key="3">
    <source>
        <dbReference type="Proteomes" id="UP001597402"/>
    </source>
</evidence>
<keyword evidence="1" id="KW-0732">Signal</keyword>
<accession>A0ABW4XF04</accession>
<dbReference type="Proteomes" id="UP001597402">
    <property type="component" value="Unassembled WGS sequence"/>
</dbReference>
<dbReference type="EMBL" id="JBHUHP010000029">
    <property type="protein sequence ID" value="MFD2093827.1"/>
    <property type="molecule type" value="Genomic_DNA"/>
</dbReference>
<protein>
    <submittedName>
        <fullName evidence="2">Uncharacterized protein</fullName>
    </submittedName>
</protein>
<evidence type="ECO:0000313" key="2">
    <source>
        <dbReference type="EMBL" id="MFD2093827.1"/>
    </source>
</evidence>
<dbReference type="RefSeq" id="WP_376879906.1">
    <property type="nucleotide sequence ID" value="NZ_JBHUHP010000029.1"/>
</dbReference>
<feature type="chain" id="PRO_5045419208" evidence="1">
    <location>
        <begin position="25"/>
        <end position="130"/>
    </location>
</feature>
<gene>
    <name evidence="2" type="ORF">ACFSHS_19870</name>
</gene>
<feature type="signal peptide" evidence="1">
    <location>
        <begin position="1"/>
        <end position="24"/>
    </location>
</feature>
<keyword evidence="3" id="KW-1185">Reference proteome</keyword>
<reference evidence="3" key="1">
    <citation type="journal article" date="2019" name="Int. J. Syst. Evol. Microbiol.">
        <title>The Global Catalogue of Microorganisms (GCM) 10K type strain sequencing project: providing services to taxonomists for standard genome sequencing and annotation.</title>
        <authorList>
            <consortium name="The Broad Institute Genomics Platform"/>
            <consortium name="The Broad Institute Genome Sequencing Center for Infectious Disease"/>
            <person name="Wu L."/>
            <person name="Ma J."/>
        </authorList>
    </citation>
    <scope>NUCLEOTIDE SEQUENCE [LARGE SCALE GENOMIC DNA]</scope>
    <source>
        <strain evidence="3">JCM 3338</strain>
    </source>
</reference>
<name>A0ABW4XF04_9ACTN</name>
<evidence type="ECO:0000256" key="1">
    <source>
        <dbReference type="SAM" id="SignalP"/>
    </source>
</evidence>
<comment type="caution">
    <text evidence="2">The sequence shown here is derived from an EMBL/GenBank/DDBJ whole genome shotgun (WGS) entry which is preliminary data.</text>
</comment>
<sequence>MRRSHVVLTGIAVAGAAVTGSAFTAANVMPSTTVAGYGQTSVTGATVTDIDFLPYTADNTDVGSVTFNSSTNVGGKTASLTLKQGTTVIGTFTCDTTGAYNLGTMDIVCDASSTHPDFDSFNFVGLTVLD</sequence>